<protein>
    <submittedName>
        <fullName evidence="3">Uncharacterized protein LOC105361615</fullName>
    </submittedName>
</protein>
<sequence length="322" mass="36856">MTSDESEYSMEKTTSLSYQSKLSITNDLRYKEIKEEMERDVKSASTTPLNKSPMPKMNSMINEQSINDDSVCSKSDDTIFLSNIMNDQSVDDRVKKPKYLKECHIIVNSPLVKNPLQSSQYNSPADITRTPLIENKNIENDSKSFVIKIEKNVNNETKLLSKTISPLLNRAKQQDSLNSDRSPIKENSEDEIVIYYEFLPNKSSQKCLNVVKVEDGKEYEQSFSNKENSMINEIIPPSSLSKHTMTDNKIKHTNALKEATIINLSNSPELRKQKKLKKSKKRRHCKHNCELSSKRIINTNQVLESNESEMVDLVSTDEIILP</sequence>
<feature type="region of interest" description="Disordered" evidence="1">
    <location>
        <begin position="36"/>
        <end position="56"/>
    </location>
</feature>
<evidence type="ECO:0000256" key="1">
    <source>
        <dbReference type="SAM" id="MobiDB-lite"/>
    </source>
</evidence>
<gene>
    <name evidence="3" type="primary">LOC105361615</name>
</gene>
<evidence type="ECO:0000313" key="3">
    <source>
        <dbReference type="RefSeq" id="XP_011497168.1"/>
    </source>
</evidence>
<accession>A0AAJ6YFL1</accession>
<dbReference type="RefSeq" id="XP_011497168.1">
    <property type="nucleotide sequence ID" value="XM_011498866.1"/>
</dbReference>
<organism evidence="2 3">
    <name type="scientific">Ceratosolen solmsi marchali</name>
    <dbReference type="NCBI Taxonomy" id="326594"/>
    <lineage>
        <taxon>Eukaryota</taxon>
        <taxon>Metazoa</taxon>
        <taxon>Ecdysozoa</taxon>
        <taxon>Arthropoda</taxon>
        <taxon>Hexapoda</taxon>
        <taxon>Insecta</taxon>
        <taxon>Pterygota</taxon>
        <taxon>Neoptera</taxon>
        <taxon>Endopterygota</taxon>
        <taxon>Hymenoptera</taxon>
        <taxon>Apocrita</taxon>
        <taxon>Proctotrupomorpha</taxon>
        <taxon>Chalcidoidea</taxon>
        <taxon>Agaonidae</taxon>
        <taxon>Agaoninae</taxon>
        <taxon>Ceratosolen</taxon>
    </lineage>
</organism>
<dbReference type="GeneID" id="105361615"/>
<dbReference type="KEGG" id="csol:105361615"/>
<name>A0AAJ6YFL1_9HYME</name>
<dbReference type="Proteomes" id="UP000695007">
    <property type="component" value="Unplaced"/>
</dbReference>
<reference evidence="3" key="1">
    <citation type="submission" date="2025-08" db="UniProtKB">
        <authorList>
            <consortium name="RefSeq"/>
        </authorList>
    </citation>
    <scope>IDENTIFICATION</scope>
</reference>
<keyword evidence="2" id="KW-1185">Reference proteome</keyword>
<evidence type="ECO:0000313" key="2">
    <source>
        <dbReference type="Proteomes" id="UP000695007"/>
    </source>
</evidence>
<dbReference type="AlphaFoldDB" id="A0AAJ6YFL1"/>
<proteinExistence type="predicted"/>